<dbReference type="InterPro" id="IPR003690">
    <property type="entry name" value="MTERF"/>
</dbReference>
<evidence type="ECO:0000313" key="4">
    <source>
        <dbReference type="EMBL" id="MED6122731.1"/>
    </source>
</evidence>
<dbReference type="PANTHER" id="PTHR13068:SF3">
    <property type="entry name" value="MITOCHONDRIAL TRANSCRIPTION TERMINATION FACTOR FAMILY PROTEIN"/>
    <property type="match status" value="1"/>
</dbReference>
<name>A0ABU6RFT9_9FABA</name>
<keyword evidence="2" id="KW-0806">Transcription termination</keyword>
<keyword evidence="2" id="KW-0805">Transcription regulation</keyword>
<dbReference type="EMBL" id="JASCZI010030452">
    <property type="protein sequence ID" value="MED6122731.1"/>
    <property type="molecule type" value="Genomic_DNA"/>
</dbReference>
<accession>A0ABU6RFT9</accession>
<keyword evidence="2" id="KW-0804">Transcription</keyword>
<keyword evidence="3" id="KW-0809">Transit peptide</keyword>
<proteinExistence type="inferred from homology"/>
<dbReference type="InterPro" id="IPR038538">
    <property type="entry name" value="MTERF_sf"/>
</dbReference>
<comment type="caution">
    <text evidence="4">The sequence shown here is derived from an EMBL/GenBank/DDBJ whole genome shotgun (WGS) entry which is preliminary data.</text>
</comment>
<dbReference type="SMART" id="SM00733">
    <property type="entry name" value="Mterf"/>
    <property type="match status" value="8"/>
</dbReference>
<protein>
    <recommendedName>
        <fullName evidence="6">Transcription termination factor MTERF2, chloroplastic</fullName>
    </recommendedName>
</protein>
<evidence type="ECO:0008006" key="6">
    <source>
        <dbReference type="Google" id="ProtNLM"/>
    </source>
</evidence>
<comment type="similarity">
    <text evidence="1">Belongs to the mTERF family.</text>
</comment>
<dbReference type="Pfam" id="PF02536">
    <property type="entry name" value="mTERF"/>
    <property type="match status" value="1"/>
</dbReference>
<evidence type="ECO:0000256" key="2">
    <source>
        <dbReference type="ARBA" id="ARBA00022472"/>
    </source>
</evidence>
<dbReference type="Gene3D" id="1.25.70.10">
    <property type="entry name" value="Transcription termination factor 3, mitochondrial"/>
    <property type="match status" value="1"/>
</dbReference>
<evidence type="ECO:0000256" key="1">
    <source>
        <dbReference type="ARBA" id="ARBA00007692"/>
    </source>
</evidence>
<evidence type="ECO:0000313" key="5">
    <source>
        <dbReference type="Proteomes" id="UP001341840"/>
    </source>
</evidence>
<organism evidence="4 5">
    <name type="scientific">Stylosanthes scabra</name>
    <dbReference type="NCBI Taxonomy" id="79078"/>
    <lineage>
        <taxon>Eukaryota</taxon>
        <taxon>Viridiplantae</taxon>
        <taxon>Streptophyta</taxon>
        <taxon>Embryophyta</taxon>
        <taxon>Tracheophyta</taxon>
        <taxon>Spermatophyta</taxon>
        <taxon>Magnoliopsida</taxon>
        <taxon>eudicotyledons</taxon>
        <taxon>Gunneridae</taxon>
        <taxon>Pentapetalae</taxon>
        <taxon>rosids</taxon>
        <taxon>fabids</taxon>
        <taxon>Fabales</taxon>
        <taxon>Fabaceae</taxon>
        <taxon>Papilionoideae</taxon>
        <taxon>50 kb inversion clade</taxon>
        <taxon>dalbergioids sensu lato</taxon>
        <taxon>Dalbergieae</taxon>
        <taxon>Pterocarpus clade</taxon>
        <taxon>Stylosanthes</taxon>
    </lineage>
</organism>
<gene>
    <name evidence="4" type="ORF">PIB30_042650</name>
</gene>
<evidence type="ECO:0000256" key="3">
    <source>
        <dbReference type="ARBA" id="ARBA00022946"/>
    </source>
</evidence>
<dbReference type="Proteomes" id="UP001341840">
    <property type="component" value="Unassembled WGS sequence"/>
</dbReference>
<dbReference type="PANTHER" id="PTHR13068">
    <property type="entry name" value="CGI-12 PROTEIN-RELATED"/>
    <property type="match status" value="1"/>
</dbReference>
<keyword evidence="5" id="KW-1185">Reference proteome</keyword>
<sequence>MLSRLSPPYIHTATFLSPELHQPQRFLLPLSNTCRPTTSFHFRFQLERRRKPGPRRRRSNGCSCCGSSSEWEVQEAGIAVSTFLQRLGLSEQESLSIASKSPSYSNMLVESVRDLDQHSMWNSDSASLDFREKLLHIASLKGDNGKLPYFESLGFTLSSSITLARYLSCQDLPSLMQKVASIKDLLFSRQADQHLINNIRRMMLHLSIPVDDDLQHTLSFFEKLEAKRGGLSVLLSAKDIAFCHLIESFPRLLSLSLDNHIIPIIDFLHNIGVPRSHIPTIILSFPPILFWTIQLLKARLLAFKQIHVVDKDYIKMLIKYPWVLSTSIQENYEEVHAFFLSEKVRKICIDCAIKGQPYLLGCSTGKLKTMLDQLADLGVKGNKLDRIIARSPQVLLRKPQDFLQIVLFFENMGLDREMIGRIVSRCPEIFAASIEKTLQRKIEFLSGVGVSEAYLPGVIRKYPELLVTDTDRTMLHRLRYLMKLGLSEKEVGFMVRTFSPLLGYSIEEVLRPKVEFLVKSMGKPVREVVHYPRYFSYSLEKKIKPRYFVLKGRQVECSLKDMLGKNDEEFAAEFILSSDNVL</sequence>
<reference evidence="4 5" key="1">
    <citation type="journal article" date="2023" name="Plants (Basel)">
        <title>Bridging the Gap: Combining Genomics and Transcriptomics Approaches to Understand Stylosanthes scabra, an Orphan Legume from the Brazilian Caatinga.</title>
        <authorList>
            <person name="Ferreira-Neto J.R.C."/>
            <person name="da Silva M.D."/>
            <person name="Binneck E."/>
            <person name="de Melo N.F."/>
            <person name="da Silva R.H."/>
            <person name="de Melo A.L.T.M."/>
            <person name="Pandolfi V."/>
            <person name="Bustamante F.O."/>
            <person name="Brasileiro-Vidal A.C."/>
            <person name="Benko-Iseppon A.M."/>
        </authorList>
    </citation>
    <scope>NUCLEOTIDE SEQUENCE [LARGE SCALE GENOMIC DNA]</scope>
    <source>
        <tissue evidence="4">Leaves</tissue>
    </source>
</reference>